<accession>A0AAF0QWW3</accession>
<keyword evidence="3" id="KW-1185">Reference proteome</keyword>
<gene>
    <name evidence="2" type="ORF">MTR67_025259</name>
</gene>
<evidence type="ECO:0000313" key="2">
    <source>
        <dbReference type="EMBL" id="WMV31874.1"/>
    </source>
</evidence>
<dbReference type="AlphaFoldDB" id="A0AAF0QWW3"/>
<evidence type="ECO:0000256" key="1">
    <source>
        <dbReference type="SAM" id="MobiDB-lite"/>
    </source>
</evidence>
<evidence type="ECO:0000313" key="3">
    <source>
        <dbReference type="Proteomes" id="UP001234989"/>
    </source>
</evidence>
<name>A0AAF0QWW3_SOLVR</name>
<dbReference type="Proteomes" id="UP001234989">
    <property type="component" value="Chromosome 6"/>
</dbReference>
<feature type="region of interest" description="Disordered" evidence="1">
    <location>
        <begin position="1"/>
        <end position="28"/>
    </location>
</feature>
<reference evidence="2" key="1">
    <citation type="submission" date="2023-08" db="EMBL/GenBank/DDBJ databases">
        <title>A de novo genome assembly of Solanum verrucosum Schlechtendal, a Mexican diploid species geographically isolated from the other diploid A-genome species in potato relatives.</title>
        <authorList>
            <person name="Hosaka K."/>
        </authorList>
    </citation>
    <scope>NUCLEOTIDE SEQUENCE</scope>
    <source>
        <tissue evidence="2">Young leaves</tissue>
    </source>
</reference>
<protein>
    <submittedName>
        <fullName evidence="2">Uncharacterized protein</fullName>
    </submittedName>
</protein>
<proteinExistence type="predicted"/>
<sequence length="107" mass="11891">MLLYTEESTTDKHQGRLPTTRPLEGGDHGMLHTPGCQKFTSFSGPLLVLLTWKVQKYNVTNIYASHGLLIKGRGVTIPSPSLLFADRLLGYFAVSPLHLVRTPLFLL</sequence>
<dbReference type="EMBL" id="CP133617">
    <property type="protein sequence ID" value="WMV31874.1"/>
    <property type="molecule type" value="Genomic_DNA"/>
</dbReference>
<organism evidence="2 3">
    <name type="scientific">Solanum verrucosum</name>
    <dbReference type="NCBI Taxonomy" id="315347"/>
    <lineage>
        <taxon>Eukaryota</taxon>
        <taxon>Viridiplantae</taxon>
        <taxon>Streptophyta</taxon>
        <taxon>Embryophyta</taxon>
        <taxon>Tracheophyta</taxon>
        <taxon>Spermatophyta</taxon>
        <taxon>Magnoliopsida</taxon>
        <taxon>eudicotyledons</taxon>
        <taxon>Gunneridae</taxon>
        <taxon>Pentapetalae</taxon>
        <taxon>asterids</taxon>
        <taxon>lamiids</taxon>
        <taxon>Solanales</taxon>
        <taxon>Solanaceae</taxon>
        <taxon>Solanoideae</taxon>
        <taxon>Solaneae</taxon>
        <taxon>Solanum</taxon>
    </lineage>
</organism>